<accession>A0A1Y2FPJ5</accession>
<gene>
    <name evidence="1" type="ORF">LY90DRAFT_697003</name>
</gene>
<sequence>MTITDITVIFTGILVQRRFSTYHYMSVWGCIPYTFLYISLLTTQASKWEPFTPPMGVIIDVWI</sequence>
<dbReference type="AlphaFoldDB" id="A0A1Y2FPJ5"/>
<keyword evidence="2" id="KW-1185">Reference proteome</keyword>
<evidence type="ECO:0000313" key="1">
    <source>
        <dbReference type="EMBL" id="ORY85911.1"/>
    </source>
</evidence>
<protein>
    <submittedName>
        <fullName evidence="1">Uncharacterized protein</fullName>
    </submittedName>
</protein>
<comment type="caution">
    <text evidence="1">The sequence shown here is derived from an EMBL/GenBank/DDBJ whole genome shotgun (WGS) entry which is preliminary data.</text>
</comment>
<reference evidence="1 2" key="1">
    <citation type="submission" date="2016-08" db="EMBL/GenBank/DDBJ databases">
        <title>A Parts List for Fungal Cellulosomes Revealed by Comparative Genomics.</title>
        <authorList>
            <consortium name="DOE Joint Genome Institute"/>
            <person name="Haitjema C.H."/>
            <person name="Gilmore S.P."/>
            <person name="Henske J.K."/>
            <person name="Solomon K.V."/>
            <person name="De Groot R."/>
            <person name="Kuo A."/>
            <person name="Mondo S.J."/>
            <person name="Salamov A.A."/>
            <person name="Labutti K."/>
            <person name="Zhao Z."/>
            <person name="Chiniquy J."/>
            <person name="Barry K."/>
            <person name="Brewer H.M."/>
            <person name="Purvine S.O."/>
            <person name="Wright A.T."/>
            <person name="Boxma B."/>
            <person name="Van Alen T."/>
            <person name="Hackstein J.H."/>
            <person name="Baker S.E."/>
            <person name="Grigoriev I.V."/>
            <person name="O'Malley M.A."/>
        </authorList>
    </citation>
    <scope>NUCLEOTIDE SEQUENCE [LARGE SCALE GENOMIC DNA]</scope>
    <source>
        <strain evidence="1 2">G1</strain>
    </source>
</reference>
<dbReference type="Proteomes" id="UP000193920">
    <property type="component" value="Unassembled WGS sequence"/>
</dbReference>
<proteinExistence type="predicted"/>
<dbReference type="EMBL" id="MCOG01000003">
    <property type="protein sequence ID" value="ORY85911.1"/>
    <property type="molecule type" value="Genomic_DNA"/>
</dbReference>
<evidence type="ECO:0000313" key="2">
    <source>
        <dbReference type="Proteomes" id="UP000193920"/>
    </source>
</evidence>
<name>A0A1Y2FPJ5_9FUNG</name>
<organism evidence="1 2">
    <name type="scientific">Neocallimastix californiae</name>
    <dbReference type="NCBI Taxonomy" id="1754190"/>
    <lineage>
        <taxon>Eukaryota</taxon>
        <taxon>Fungi</taxon>
        <taxon>Fungi incertae sedis</taxon>
        <taxon>Chytridiomycota</taxon>
        <taxon>Chytridiomycota incertae sedis</taxon>
        <taxon>Neocallimastigomycetes</taxon>
        <taxon>Neocallimastigales</taxon>
        <taxon>Neocallimastigaceae</taxon>
        <taxon>Neocallimastix</taxon>
    </lineage>
</organism>